<gene>
    <name evidence="1" type="ORF">BECKTC1821E_GA0114239_106311</name>
</gene>
<dbReference type="EMBL" id="CAADFT010000063">
    <property type="protein sequence ID" value="VFK46366.1"/>
    <property type="molecule type" value="Genomic_DNA"/>
</dbReference>
<reference evidence="1" key="1">
    <citation type="submission" date="2019-02" db="EMBL/GenBank/DDBJ databases">
        <authorList>
            <person name="Gruber-Vodicka R. H."/>
            <person name="Seah K. B. B."/>
        </authorList>
    </citation>
    <scope>NUCLEOTIDE SEQUENCE</scope>
    <source>
        <strain evidence="1">BECK_BZ125</strain>
    </source>
</reference>
<name>A0A450YXZ6_9GAMM</name>
<evidence type="ECO:0000313" key="1">
    <source>
        <dbReference type="EMBL" id="VFK46366.1"/>
    </source>
</evidence>
<proteinExistence type="predicted"/>
<accession>A0A450YXZ6</accession>
<organism evidence="1">
    <name type="scientific">Candidatus Kentrum sp. TC</name>
    <dbReference type="NCBI Taxonomy" id="2126339"/>
    <lineage>
        <taxon>Bacteria</taxon>
        <taxon>Pseudomonadati</taxon>
        <taxon>Pseudomonadota</taxon>
        <taxon>Gammaproteobacteria</taxon>
        <taxon>Candidatus Kentrum</taxon>
    </lineage>
</organism>
<protein>
    <submittedName>
        <fullName evidence="1">Uncharacterized protein</fullName>
    </submittedName>
</protein>
<dbReference type="AlphaFoldDB" id="A0A450YXZ6"/>
<sequence length="134" mass="14161">MDRIEFASWTVIRIEPPGKQRLSSDGSRLLVVPGSDGGIDQGGVFKVGNNLFFIPDTDVPGPGYWYPEFGVTHGVYGTAKIHPAGGDGSGVNGDHTLAPFDDVSIGKEGAAYANSQKGVFLGAVQDRENELEPV</sequence>